<protein>
    <recommendedName>
        <fullName evidence="3">AMP-dependent synthetase/ligase domain-containing protein</fullName>
    </recommendedName>
</protein>
<dbReference type="SUPFAM" id="SSF56801">
    <property type="entry name" value="Acetyl-CoA synthetase-like"/>
    <property type="match status" value="1"/>
</dbReference>
<comment type="caution">
    <text evidence="4">The sequence shown here is derived from an EMBL/GenBank/DDBJ whole genome shotgun (WGS) entry which is preliminary data.</text>
</comment>
<dbReference type="PANTHER" id="PTHR44845">
    <property type="entry name" value="CARRIER DOMAIN-CONTAINING PROTEIN"/>
    <property type="match status" value="1"/>
</dbReference>
<dbReference type="InterPro" id="IPR000873">
    <property type="entry name" value="AMP-dep_synth/lig_dom"/>
</dbReference>
<evidence type="ECO:0000259" key="3">
    <source>
        <dbReference type="Pfam" id="PF00501"/>
    </source>
</evidence>
<evidence type="ECO:0000313" key="4">
    <source>
        <dbReference type="EMBL" id="KAK5632645.1"/>
    </source>
</evidence>
<feature type="domain" description="AMP-dependent synthetase/ligase" evidence="3">
    <location>
        <begin position="23"/>
        <end position="101"/>
    </location>
</feature>
<dbReference type="AlphaFoldDB" id="A0AAN7Z0M3"/>
<dbReference type="InterPro" id="IPR042099">
    <property type="entry name" value="ANL_N_sf"/>
</dbReference>
<sequence length="116" mass="12845">MGLPDPTVDLDWGGYIGAIHEIFHKNALKTPDAPCVTETASSIAPERRFTYRQIYEASNVLAHQLRDAGITNGDVVMIFAYRSVELLIAFMGTLACRRYCHCLRSRVSSGKTADLP</sequence>
<dbReference type="Gene3D" id="3.40.50.12780">
    <property type="entry name" value="N-terminal domain of ligase-like"/>
    <property type="match status" value="1"/>
</dbReference>
<evidence type="ECO:0000256" key="1">
    <source>
        <dbReference type="ARBA" id="ARBA00022450"/>
    </source>
</evidence>
<dbReference type="EMBL" id="JAWHQM010000026">
    <property type="protein sequence ID" value="KAK5632645.1"/>
    <property type="molecule type" value="Genomic_DNA"/>
</dbReference>
<name>A0AAN7Z0M3_9PEZI</name>
<keyword evidence="5" id="KW-1185">Reference proteome</keyword>
<dbReference type="Proteomes" id="UP001305414">
    <property type="component" value="Unassembled WGS sequence"/>
</dbReference>
<accession>A0AAN7Z0M3</accession>
<evidence type="ECO:0000256" key="2">
    <source>
        <dbReference type="ARBA" id="ARBA00022553"/>
    </source>
</evidence>
<evidence type="ECO:0000313" key="5">
    <source>
        <dbReference type="Proteomes" id="UP001305414"/>
    </source>
</evidence>
<proteinExistence type="predicted"/>
<dbReference type="PANTHER" id="PTHR44845:SF1">
    <property type="entry name" value="L-2-AMINOADIPATE REDUCTASE"/>
    <property type="match status" value="1"/>
</dbReference>
<reference evidence="4 5" key="1">
    <citation type="submission" date="2023-10" db="EMBL/GenBank/DDBJ databases">
        <title>Draft genome sequence of Xylaria bambusicola isolate GMP-LS, the root and basal stem rot pathogen of sugarcane in Indonesia.</title>
        <authorList>
            <person name="Selvaraj P."/>
            <person name="Muralishankar V."/>
            <person name="Muruganantham S."/>
            <person name="Sp S."/>
            <person name="Haryani S."/>
            <person name="Lau K.J.X."/>
            <person name="Naqvi N.I."/>
        </authorList>
    </citation>
    <scope>NUCLEOTIDE SEQUENCE [LARGE SCALE GENOMIC DNA]</scope>
    <source>
        <strain evidence="4">GMP-LS</strain>
    </source>
</reference>
<keyword evidence="1" id="KW-0596">Phosphopantetheine</keyword>
<dbReference type="Pfam" id="PF00501">
    <property type="entry name" value="AMP-binding"/>
    <property type="match status" value="1"/>
</dbReference>
<keyword evidence="2" id="KW-0597">Phosphoprotein</keyword>
<gene>
    <name evidence="4" type="ORF">RRF57_008359</name>
</gene>
<organism evidence="4 5">
    <name type="scientific">Xylaria bambusicola</name>
    <dbReference type="NCBI Taxonomy" id="326684"/>
    <lineage>
        <taxon>Eukaryota</taxon>
        <taxon>Fungi</taxon>
        <taxon>Dikarya</taxon>
        <taxon>Ascomycota</taxon>
        <taxon>Pezizomycotina</taxon>
        <taxon>Sordariomycetes</taxon>
        <taxon>Xylariomycetidae</taxon>
        <taxon>Xylariales</taxon>
        <taxon>Xylariaceae</taxon>
        <taxon>Xylaria</taxon>
    </lineage>
</organism>